<evidence type="ECO:0000256" key="1">
    <source>
        <dbReference type="ARBA" id="ARBA00022679"/>
    </source>
</evidence>
<keyword evidence="5" id="KW-1185">Reference proteome</keyword>
<dbReference type="CDD" id="cd04301">
    <property type="entry name" value="NAT_SF"/>
    <property type="match status" value="1"/>
</dbReference>
<protein>
    <submittedName>
        <fullName evidence="4">GNAT family N-acetyltransferase</fullName>
    </submittedName>
</protein>
<dbReference type="PANTHER" id="PTHR43626">
    <property type="entry name" value="ACYL-COA N-ACYLTRANSFERASE"/>
    <property type="match status" value="1"/>
</dbReference>
<organism evidence="4 5">
    <name type="scientific">Fictibacillus nanhaiensis</name>
    <dbReference type="NCBI Taxonomy" id="742169"/>
    <lineage>
        <taxon>Bacteria</taxon>
        <taxon>Bacillati</taxon>
        <taxon>Bacillota</taxon>
        <taxon>Bacilli</taxon>
        <taxon>Bacillales</taxon>
        <taxon>Fictibacillaceae</taxon>
        <taxon>Fictibacillus</taxon>
    </lineage>
</organism>
<proteinExistence type="predicted"/>
<reference evidence="4 5" key="1">
    <citation type="submission" date="2021-01" db="EMBL/GenBank/DDBJ databases">
        <title>Genome Sequencing of Type Strains.</title>
        <authorList>
            <person name="Lemaire J.F."/>
            <person name="Inderbitzin P."/>
            <person name="Collins S.B."/>
            <person name="Wespe N."/>
            <person name="Knight-Connoni V."/>
        </authorList>
    </citation>
    <scope>NUCLEOTIDE SEQUENCE [LARGE SCALE GENOMIC DNA]</scope>
    <source>
        <strain evidence="4 5">DSM 23009</strain>
    </source>
</reference>
<keyword evidence="1" id="KW-0808">Transferase</keyword>
<evidence type="ECO:0000259" key="3">
    <source>
        <dbReference type="PROSITE" id="PS51186"/>
    </source>
</evidence>
<comment type="caution">
    <text evidence="4">The sequence shown here is derived from an EMBL/GenBank/DDBJ whole genome shotgun (WGS) entry which is preliminary data.</text>
</comment>
<dbReference type="Proteomes" id="UP001296923">
    <property type="component" value="Unassembled WGS sequence"/>
</dbReference>
<dbReference type="InterPro" id="IPR016181">
    <property type="entry name" value="Acyl_CoA_acyltransferase"/>
</dbReference>
<dbReference type="PROSITE" id="PS51186">
    <property type="entry name" value="GNAT"/>
    <property type="match status" value="1"/>
</dbReference>
<dbReference type="Pfam" id="PF00583">
    <property type="entry name" value="Acetyltransf_1"/>
    <property type="match status" value="1"/>
</dbReference>
<feature type="domain" description="N-acetyltransferase" evidence="3">
    <location>
        <begin position="1"/>
        <end position="131"/>
    </location>
</feature>
<dbReference type="PANTHER" id="PTHR43626:SF4">
    <property type="entry name" value="GCN5-RELATED N-ACETYLTRANSFERASE 2, CHLOROPLASTIC"/>
    <property type="match status" value="1"/>
</dbReference>
<dbReference type="SUPFAM" id="SSF55729">
    <property type="entry name" value="Acyl-CoA N-acyltransferases (Nat)"/>
    <property type="match status" value="1"/>
</dbReference>
<dbReference type="InterPro" id="IPR045039">
    <property type="entry name" value="NSI-like"/>
</dbReference>
<evidence type="ECO:0000313" key="5">
    <source>
        <dbReference type="Proteomes" id="UP001296923"/>
    </source>
</evidence>
<sequence length="131" mass="15309">MKVEVVSFSEKPIKATELITLYSNAGWWEERNEEDIEIMLKQVISVGAWRNNILIGFARAVSDDKFRAYIEDFVIHKDFQKSGIGTKLVSKLLNELSHIDVISLFCEENLIPFYEKNNFKYSKSQFVMHKK</sequence>
<dbReference type="Gene3D" id="3.40.630.30">
    <property type="match status" value="1"/>
</dbReference>
<dbReference type="RefSeq" id="WP_205726585.1">
    <property type="nucleotide sequence ID" value="NZ_JAFHKR010000039.1"/>
</dbReference>
<gene>
    <name evidence="4" type="ORF">JYA63_16060</name>
</gene>
<keyword evidence="2" id="KW-0012">Acyltransferase</keyword>
<dbReference type="EMBL" id="JAFHKR010000039">
    <property type="protein sequence ID" value="MBN3555793.1"/>
    <property type="molecule type" value="Genomic_DNA"/>
</dbReference>
<accession>A0ABS2ZTU0</accession>
<evidence type="ECO:0000313" key="4">
    <source>
        <dbReference type="EMBL" id="MBN3555793.1"/>
    </source>
</evidence>
<name>A0ABS2ZTU0_9BACL</name>
<dbReference type="InterPro" id="IPR000182">
    <property type="entry name" value="GNAT_dom"/>
</dbReference>
<evidence type="ECO:0000256" key="2">
    <source>
        <dbReference type="ARBA" id="ARBA00023315"/>
    </source>
</evidence>